<reference evidence="1" key="1">
    <citation type="submission" date="2021-01" db="EMBL/GenBank/DDBJ databases">
        <authorList>
            <person name="Eckstrom K.M.E."/>
        </authorList>
    </citation>
    <scope>NUCLEOTIDE SEQUENCE</scope>
    <source>
        <strain evidence="1">UVCC 0001</strain>
    </source>
</reference>
<protein>
    <submittedName>
        <fullName evidence="1">Uncharacterized protein</fullName>
    </submittedName>
</protein>
<dbReference type="AlphaFoldDB" id="A0AAD9MGF6"/>
<gene>
    <name evidence="1" type="ORF">QBZ16_005025</name>
</gene>
<accession>A0AAD9MGF6</accession>
<proteinExistence type="predicted"/>
<organism evidence="1 2">
    <name type="scientific">Prototheca wickerhamii</name>
    <dbReference type="NCBI Taxonomy" id="3111"/>
    <lineage>
        <taxon>Eukaryota</taxon>
        <taxon>Viridiplantae</taxon>
        <taxon>Chlorophyta</taxon>
        <taxon>core chlorophytes</taxon>
        <taxon>Trebouxiophyceae</taxon>
        <taxon>Chlorellales</taxon>
        <taxon>Chlorellaceae</taxon>
        <taxon>Prototheca</taxon>
    </lineage>
</organism>
<dbReference type="EMBL" id="JASFZW010000008">
    <property type="protein sequence ID" value="KAK2076799.1"/>
    <property type="molecule type" value="Genomic_DNA"/>
</dbReference>
<evidence type="ECO:0000313" key="1">
    <source>
        <dbReference type="EMBL" id="KAK2076799.1"/>
    </source>
</evidence>
<keyword evidence="2" id="KW-1185">Reference proteome</keyword>
<evidence type="ECO:0000313" key="2">
    <source>
        <dbReference type="Proteomes" id="UP001255856"/>
    </source>
</evidence>
<name>A0AAD9MGF6_PROWI</name>
<dbReference type="Proteomes" id="UP001255856">
    <property type="component" value="Unassembled WGS sequence"/>
</dbReference>
<sequence length="126" mass="13674">MGSGLNAWAAEFRPSTAPVAIPSLPDDPFDLNNPVEMAVSPDELAELESAEDWVKMMAECEEQVIMAGGQMGEHEHLIALSLRYADKQTLQDVSSRVANLKFGRGAFVPAAAAGQERYLGQWVKQA</sequence>
<comment type="caution">
    <text evidence="1">The sequence shown here is derived from an EMBL/GenBank/DDBJ whole genome shotgun (WGS) entry which is preliminary data.</text>
</comment>